<dbReference type="AlphaFoldDB" id="A0A545V4R2"/>
<evidence type="ECO:0008006" key="4">
    <source>
        <dbReference type="Google" id="ProtNLM"/>
    </source>
</evidence>
<dbReference type="Proteomes" id="UP000315783">
    <property type="component" value="Unassembled WGS sequence"/>
</dbReference>
<protein>
    <recommendedName>
        <fullName evidence="4">Secreted protein</fullName>
    </recommendedName>
</protein>
<evidence type="ECO:0000313" key="3">
    <source>
        <dbReference type="Proteomes" id="UP000315783"/>
    </source>
</evidence>
<evidence type="ECO:0000313" key="2">
    <source>
        <dbReference type="EMBL" id="TQV96707.1"/>
    </source>
</evidence>
<name>A0A545V4R2_9HYPO</name>
<proteinExistence type="predicted"/>
<keyword evidence="3" id="KW-1185">Reference proteome</keyword>
<feature type="chain" id="PRO_5021937204" description="Secreted protein" evidence="1">
    <location>
        <begin position="36"/>
        <end position="112"/>
    </location>
</feature>
<evidence type="ECO:0000256" key="1">
    <source>
        <dbReference type="SAM" id="SignalP"/>
    </source>
</evidence>
<gene>
    <name evidence="2" type="ORF">IF1G_03947</name>
</gene>
<keyword evidence="1" id="KW-0732">Signal</keyword>
<dbReference type="EMBL" id="SPUK01000005">
    <property type="protein sequence ID" value="TQV96707.1"/>
    <property type="molecule type" value="Genomic_DNA"/>
</dbReference>
<sequence>MTANAGCVMTLCRAVSRHHLVRWATLSLALRLVVMVMHKTDNSINHDPVAHLYPTPAMFCPPVWRSVSACSAQSAQTSMQLLAKAMCRKKIAYTTRFATLCITCCLLSGGKA</sequence>
<comment type="caution">
    <text evidence="2">The sequence shown here is derived from an EMBL/GenBank/DDBJ whole genome shotgun (WGS) entry which is preliminary data.</text>
</comment>
<reference evidence="2 3" key="1">
    <citation type="journal article" date="2019" name="Appl. Microbiol. Biotechnol.">
        <title>Genome sequence of Isaria javanica and comparative genome analysis insights into family S53 peptidase evolution in fungal entomopathogens.</title>
        <authorList>
            <person name="Lin R."/>
            <person name="Zhang X."/>
            <person name="Xin B."/>
            <person name="Zou M."/>
            <person name="Gao Y."/>
            <person name="Qin F."/>
            <person name="Hu Q."/>
            <person name="Xie B."/>
            <person name="Cheng X."/>
        </authorList>
    </citation>
    <scope>NUCLEOTIDE SEQUENCE [LARGE SCALE GENOMIC DNA]</scope>
    <source>
        <strain evidence="2 3">IJ1G</strain>
    </source>
</reference>
<feature type="signal peptide" evidence="1">
    <location>
        <begin position="1"/>
        <end position="35"/>
    </location>
</feature>
<organism evidence="2 3">
    <name type="scientific">Cordyceps javanica</name>
    <dbReference type="NCBI Taxonomy" id="43265"/>
    <lineage>
        <taxon>Eukaryota</taxon>
        <taxon>Fungi</taxon>
        <taxon>Dikarya</taxon>
        <taxon>Ascomycota</taxon>
        <taxon>Pezizomycotina</taxon>
        <taxon>Sordariomycetes</taxon>
        <taxon>Hypocreomycetidae</taxon>
        <taxon>Hypocreales</taxon>
        <taxon>Cordycipitaceae</taxon>
        <taxon>Cordyceps</taxon>
    </lineage>
</organism>
<accession>A0A545V4R2</accession>